<dbReference type="InterPro" id="IPR003783">
    <property type="entry name" value="Regulatory_RecX"/>
</dbReference>
<dbReference type="Gene3D" id="1.10.10.10">
    <property type="entry name" value="Winged helix-like DNA-binding domain superfamily/Winged helix DNA-binding domain"/>
    <property type="match status" value="3"/>
</dbReference>
<evidence type="ECO:0000259" key="6">
    <source>
        <dbReference type="Pfam" id="PF02631"/>
    </source>
</evidence>
<name>A0ABV4AIF0_9GAMM</name>
<evidence type="ECO:0000259" key="7">
    <source>
        <dbReference type="Pfam" id="PF21981"/>
    </source>
</evidence>
<dbReference type="InterPro" id="IPR053925">
    <property type="entry name" value="RecX_HTH_3rd"/>
</dbReference>
<organism evidence="8 9">
    <name type="scientific">Isoalcanivorax beigongshangi</name>
    <dbReference type="NCBI Taxonomy" id="3238810"/>
    <lineage>
        <taxon>Bacteria</taxon>
        <taxon>Pseudomonadati</taxon>
        <taxon>Pseudomonadota</taxon>
        <taxon>Gammaproteobacteria</taxon>
        <taxon>Oceanospirillales</taxon>
        <taxon>Alcanivoracaceae</taxon>
        <taxon>Isoalcanivorax</taxon>
    </lineage>
</organism>
<feature type="domain" description="RecX third three-helical" evidence="7">
    <location>
        <begin position="109"/>
        <end position="155"/>
    </location>
</feature>
<protein>
    <recommendedName>
        <fullName evidence="3 5">Regulatory protein RecX</fullName>
    </recommendedName>
</protein>
<keyword evidence="4 5" id="KW-0963">Cytoplasm</keyword>
<sequence length="162" mass="18823">MRPKKKIELEPAERPAELKRSALAMLARRDYARRDLHDRLAQRYGAGDDLDQLLDWLEAQRFIDDARYAGMFLRSRLERGHGPMRVRQSMQQEGLSAELIETALAEADVDWFEQARQCSRRRFSGPAPADPRERAKRLRFLQYRGFTADQCFHALDAGSDDD</sequence>
<reference evidence="8 9" key="1">
    <citation type="submission" date="2024-07" db="EMBL/GenBank/DDBJ databases">
        <authorList>
            <person name="Ren Q."/>
        </authorList>
    </citation>
    <scope>NUCLEOTIDE SEQUENCE [LARGE SCALE GENOMIC DNA]</scope>
    <source>
        <strain evidence="8 9">REN37</strain>
    </source>
</reference>
<dbReference type="Proteomes" id="UP001562065">
    <property type="component" value="Unassembled WGS sequence"/>
</dbReference>
<evidence type="ECO:0000256" key="2">
    <source>
        <dbReference type="ARBA" id="ARBA00009695"/>
    </source>
</evidence>
<dbReference type="EMBL" id="JBGCUO010000001">
    <property type="protein sequence ID" value="MEY1661618.1"/>
    <property type="molecule type" value="Genomic_DNA"/>
</dbReference>
<dbReference type="Pfam" id="PF21981">
    <property type="entry name" value="RecX_HTH3"/>
    <property type="match status" value="1"/>
</dbReference>
<dbReference type="InterPro" id="IPR053924">
    <property type="entry name" value="RecX_HTH_2nd"/>
</dbReference>
<comment type="function">
    <text evidence="5">Modulates RecA activity.</text>
</comment>
<comment type="caution">
    <text evidence="8">The sequence shown here is derived from an EMBL/GenBank/DDBJ whole genome shotgun (WGS) entry which is preliminary data.</text>
</comment>
<evidence type="ECO:0000256" key="4">
    <source>
        <dbReference type="ARBA" id="ARBA00022490"/>
    </source>
</evidence>
<comment type="subcellular location">
    <subcellularLocation>
        <location evidence="1 5">Cytoplasm</location>
    </subcellularLocation>
</comment>
<evidence type="ECO:0000256" key="1">
    <source>
        <dbReference type="ARBA" id="ARBA00004496"/>
    </source>
</evidence>
<dbReference type="Pfam" id="PF02631">
    <property type="entry name" value="RecX_HTH2"/>
    <property type="match status" value="1"/>
</dbReference>
<comment type="similarity">
    <text evidence="2 5">Belongs to the RecX family.</text>
</comment>
<dbReference type="InterPro" id="IPR036388">
    <property type="entry name" value="WH-like_DNA-bd_sf"/>
</dbReference>
<gene>
    <name evidence="5" type="primary">recX</name>
    <name evidence="8" type="ORF">AB5I84_05580</name>
</gene>
<evidence type="ECO:0000313" key="9">
    <source>
        <dbReference type="Proteomes" id="UP001562065"/>
    </source>
</evidence>
<evidence type="ECO:0000256" key="3">
    <source>
        <dbReference type="ARBA" id="ARBA00018111"/>
    </source>
</evidence>
<accession>A0ABV4AIF0</accession>
<dbReference type="HAMAP" id="MF_01114">
    <property type="entry name" value="RecX"/>
    <property type="match status" value="1"/>
</dbReference>
<evidence type="ECO:0000256" key="5">
    <source>
        <dbReference type="HAMAP-Rule" id="MF_01114"/>
    </source>
</evidence>
<dbReference type="PANTHER" id="PTHR33602:SF1">
    <property type="entry name" value="REGULATORY PROTEIN RECX FAMILY PROTEIN"/>
    <property type="match status" value="1"/>
</dbReference>
<evidence type="ECO:0000313" key="8">
    <source>
        <dbReference type="EMBL" id="MEY1661618.1"/>
    </source>
</evidence>
<feature type="domain" description="RecX second three-helical" evidence="6">
    <location>
        <begin position="64"/>
        <end position="104"/>
    </location>
</feature>
<keyword evidence="9" id="KW-1185">Reference proteome</keyword>
<proteinExistence type="inferred from homology"/>
<dbReference type="PANTHER" id="PTHR33602">
    <property type="entry name" value="REGULATORY PROTEIN RECX FAMILY PROTEIN"/>
    <property type="match status" value="1"/>
</dbReference>
<dbReference type="RefSeq" id="WP_369454869.1">
    <property type="nucleotide sequence ID" value="NZ_JBGCUO010000001.1"/>
</dbReference>